<proteinExistence type="predicted"/>
<comment type="caution">
    <text evidence="1">The sequence shown here is derived from an EMBL/GenBank/DDBJ whole genome shotgun (WGS) entry which is preliminary data.</text>
</comment>
<keyword evidence="2" id="KW-1185">Reference proteome</keyword>
<gene>
    <name evidence="1" type="ORF">ACFOWA_09905</name>
</gene>
<dbReference type="RefSeq" id="WP_378984654.1">
    <property type="nucleotide sequence ID" value="NZ_JBHSBW010000009.1"/>
</dbReference>
<sequence length="103" mass="11636">MASFSQRFFIVLILLIAFTSRVVIYAMPVTNVPKEIFKTEPDAKSEPVEKENSIVEKVKFADLLMPGFSTFEFKGNSNSKSYQSSANAELTYCHLQIPEQPPK</sequence>
<organism evidence="1 2">
    <name type="scientific">Pedobacter lithocola</name>
    <dbReference type="NCBI Taxonomy" id="1908239"/>
    <lineage>
        <taxon>Bacteria</taxon>
        <taxon>Pseudomonadati</taxon>
        <taxon>Bacteroidota</taxon>
        <taxon>Sphingobacteriia</taxon>
        <taxon>Sphingobacteriales</taxon>
        <taxon>Sphingobacteriaceae</taxon>
        <taxon>Pedobacter</taxon>
    </lineage>
</organism>
<accession>A0ABV8PBJ6</accession>
<dbReference type="EMBL" id="JBHSBW010000009">
    <property type="protein sequence ID" value="MFC4211496.1"/>
    <property type="molecule type" value="Genomic_DNA"/>
</dbReference>
<evidence type="ECO:0000313" key="1">
    <source>
        <dbReference type="EMBL" id="MFC4211496.1"/>
    </source>
</evidence>
<protein>
    <recommendedName>
        <fullName evidence="3">Transmembrane protein</fullName>
    </recommendedName>
</protein>
<reference evidence="2" key="1">
    <citation type="journal article" date="2019" name="Int. J. Syst. Evol. Microbiol.">
        <title>The Global Catalogue of Microorganisms (GCM) 10K type strain sequencing project: providing services to taxonomists for standard genome sequencing and annotation.</title>
        <authorList>
            <consortium name="The Broad Institute Genomics Platform"/>
            <consortium name="The Broad Institute Genome Sequencing Center for Infectious Disease"/>
            <person name="Wu L."/>
            <person name="Ma J."/>
        </authorList>
    </citation>
    <scope>NUCLEOTIDE SEQUENCE [LARGE SCALE GENOMIC DNA]</scope>
    <source>
        <strain evidence="2">CCM 8691</strain>
    </source>
</reference>
<name>A0ABV8PBJ6_9SPHI</name>
<dbReference type="Proteomes" id="UP001595789">
    <property type="component" value="Unassembled WGS sequence"/>
</dbReference>
<evidence type="ECO:0000313" key="2">
    <source>
        <dbReference type="Proteomes" id="UP001595789"/>
    </source>
</evidence>
<evidence type="ECO:0008006" key="3">
    <source>
        <dbReference type="Google" id="ProtNLM"/>
    </source>
</evidence>